<dbReference type="Proteomes" id="UP000748531">
    <property type="component" value="Unassembled WGS sequence"/>
</dbReference>
<dbReference type="PROSITE" id="PS51374">
    <property type="entry name" value="NDPK_LIKE"/>
    <property type="match status" value="1"/>
</dbReference>
<dbReference type="OrthoDB" id="10263751at2759"/>
<evidence type="ECO:0000313" key="3">
    <source>
        <dbReference type="Proteomes" id="UP000748531"/>
    </source>
</evidence>
<organism evidence="2 3">
    <name type="scientific">Paragonimus heterotremus</name>
    <dbReference type="NCBI Taxonomy" id="100268"/>
    <lineage>
        <taxon>Eukaryota</taxon>
        <taxon>Metazoa</taxon>
        <taxon>Spiralia</taxon>
        <taxon>Lophotrochozoa</taxon>
        <taxon>Platyhelminthes</taxon>
        <taxon>Trematoda</taxon>
        <taxon>Digenea</taxon>
        <taxon>Plagiorchiida</taxon>
        <taxon>Troglotremata</taxon>
        <taxon>Troglotrematidae</taxon>
        <taxon>Paragonimus</taxon>
    </lineage>
</organism>
<dbReference type="InterPro" id="IPR036850">
    <property type="entry name" value="NDK-like_dom_sf"/>
</dbReference>
<keyword evidence="3" id="KW-1185">Reference proteome</keyword>
<dbReference type="EMBL" id="LUCH01012350">
    <property type="protein sequence ID" value="KAF5395495.1"/>
    <property type="molecule type" value="Genomic_DNA"/>
</dbReference>
<sequence length="66" mass="6995">MNIRAVYGKNVLENAVHGSTTAQHALKTIKLIFGDEDIGLPEKTDVCLTGCTPPPYCLPSSGHPSS</sequence>
<name>A0A8J4SSV7_9TREM</name>
<gene>
    <name evidence="2" type="ORF">PHET_11835</name>
</gene>
<comment type="similarity">
    <text evidence="1">Belongs to the NDK family.</text>
</comment>
<dbReference type="AlphaFoldDB" id="A0A8J4SSV7"/>
<evidence type="ECO:0000256" key="1">
    <source>
        <dbReference type="PROSITE-ProRule" id="PRU00706"/>
    </source>
</evidence>
<comment type="caution">
    <text evidence="2">The sequence shown here is derived from an EMBL/GenBank/DDBJ whole genome shotgun (WGS) entry which is preliminary data.</text>
</comment>
<proteinExistence type="inferred from homology"/>
<dbReference type="Gene3D" id="3.30.70.141">
    <property type="entry name" value="Nucleoside diphosphate kinase-like domain"/>
    <property type="match status" value="1"/>
</dbReference>
<evidence type="ECO:0000313" key="2">
    <source>
        <dbReference type="EMBL" id="KAF5395495.1"/>
    </source>
</evidence>
<reference evidence="2" key="1">
    <citation type="submission" date="2019-05" db="EMBL/GenBank/DDBJ databases">
        <title>Annotation for the trematode Paragonimus heterotremus.</title>
        <authorList>
            <person name="Choi Y.-J."/>
        </authorList>
    </citation>
    <scope>NUCLEOTIDE SEQUENCE</scope>
    <source>
        <strain evidence="2">LC</strain>
    </source>
</reference>
<dbReference type="SUPFAM" id="SSF54919">
    <property type="entry name" value="Nucleoside diphosphate kinase, NDK"/>
    <property type="match status" value="1"/>
</dbReference>
<evidence type="ECO:0008006" key="4">
    <source>
        <dbReference type="Google" id="ProtNLM"/>
    </source>
</evidence>
<comment type="caution">
    <text evidence="1">Lacks conserved residue(s) required for the propagation of feature annotation.</text>
</comment>
<accession>A0A8J4SSV7</accession>
<protein>
    <recommendedName>
        <fullName evidence="4">Nucleoside diphosphate kinase-like domain-containing protein</fullName>
    </recommendedName>
</protein>